<dbReference type="GO" id="GO:0046872">
    <property type="term" value="F:metal ion binding"/>
    <property type="evidence" value="ECO:0007669"/>
    <property type="project" value="UniProtKB-KW"/>
</dbReference>
<dbReference type="InterPro" id="IPR050197">
    <property type="entry name" value="Aldolase_class_II_sugar_metab"/>
</dbReference>
<sequence>MTEETTMWSEREQVSELGKELIAQGLANGTMGNLSERSGDCVAVSPSGVSYEDVTPERVPVVTLEGEQIAGDNDPSSETPMHCLVYEHRDDVGGVVHTHSPYATTFASLGQAIPASHYLIGFAGHEVPVTDYGLPGSTELGRMAAATLGDDYQAVLLKHHGVITVGETLDAAFEIAQMVEYCARIHYQALNVGDPEILPEKTVDDLINKFRCYGRN</sequence>
<dbReference type="SMART" id="SM01007">
    <property type="entry name" value="Aldolase_II"/>
    <property type="match status" value="1"/>
</dbReference>
<keyword evidence="5" id="KW-1185">Reference proteome</keyword>
<dbReference type="GeneID" id="76202557"/>
<evidence type="ECO:0000313" key="5">
    <source>
        <dbReference type="Proteomes" id="UP001596417"/>
    </source>
</evidence>
<keyword evidence="1" id="KW-0479">Metal-binding</keyword>
<name>A0ABD5YUE6_9EURY</name>
<protein>
    <submittedName>
        <fullName evidence="4">Class II aldolase/adducin family protein</fullName>
    </submittedName>
</protein>
<dbReference type="SUPFAM" id="SSF53639">
    <property type="entry name" value="AraD/HMP-PK domain-like"/>
    <property type="match status" value="1"/>
</dbReference>
<gene>
    <name evidence="4" type="ORF">ACFQL7_26000</name>
</gene>
<keyword evidence="2" id="KW-0456">Lyase</keyword>
<evidence type="ECO:0000259" key="3">
    <source>
        <dbReference type="SMART" id="SM01007"/>
    </source>
</evidence>
<dbReference type="EMBL" id="JBHTAX010000006">
    <property type="protein sequence ID" value="MFC7192914.1"/>
    <property type="molecule type" value="Genomic_DNA"/>
</dbReference>
<dbReference type="RefSeq" id="WP_248910438.1">
    <property type="nucleotide sequence ID" value="NZ_CP109982.1"/>
</dbReference>
<evidence type="ECO:0000256" key="1">
    <source>
        <dbReference type="ARBA" id="ARBA00022723"/>
    </source>
</evidence>
<comment type="caution">
    <text evidence="4">The sequence shown here is derived from an EMBL/GenBank/DDBJ whole genome shotgun (WGS) entry which is preliminary data.</text>
</comment>
<organism evidence="4 5">
    <name type="scientific">Halocatena marina</name>
    <dbReference type="NCBI Taxonomy" id="2934937"/>
    <lineage>
        <taxon>Archaea</taxon>
        <taxon>Methanobacteriati</taxon>
        <taxon>Methanobacteriota</taxon>
        <taxon>Stenosarchaea group</taxon>
        <taxon>Halobacteria</taxon>
        <taxon>Halobacteriales</taxon>
        <taxon>Natronomonadaceae</taxon>
        <taxon>Halocatena</taxon>
    </lineage>
</organism>
<dbReference type="Proteomes" id="UP001596417">
    <property type="component" value="Unassembled WGS sequence"/>
</dbReference>
<reference evidence="4 5" key="1">
    <citation type="journal article" date="2019" name="Int. J. Syst. Evol. Microbiol.">
        <title>The Global Catalogue of Microorganisms (GCM) 10K type strain sequencing project: providing services to taxonomists for standard genome sequencing and annotation.</title>
        <authorList>
            <consortium name="The Broad Institute Genomics Platform"/>
            <consortium name="The Broad Institute Genome Sequencing Center for Infectious Disease"/>
            <person name="Wu L."/>
            <person name="Ma J."/>
        </authorList>
    </citation>
    <scope>NUCLEOTIDE SEQUENCE [LARGE SCALE GENOMIC DNA]</scope>
    <source>
        <strain evidence="4 5">RDMS1</strain>
    </source>
</reference>
<dbReference type="InterPro" id="IPR036409">
    <property type="entry name" value="Aldolase_II/adducin_N_sf"/>
</dbReference>
<dbReference type="Gene3D" id="3.40.225.10">
    <property type="entry name" value="Class II aldolase/adducin N-terminal domain"/>
    <property type="match status" value="1"/>
</dbReference>
<accession>A0ABD5YUE6</accession>
<dbReference type="Pfam" id="PF00596">
    <property type="entry name" value="Aldolase_II"/>
    <property type="match status" value="1"/>
</dbReference>
<dbReference type="InterPro" id="IPR001303">
    <property type="entry name" value="Aldolase_II/adducin_N"/>
</dbReference>
<dbReference type="PANTHER" id="PTHR22789:SF0">
    <property type="entry name" value="3-OXO-TETRONATE 4-PHOSPHATE DECARBOXYLASE-RELATED"/>
    <property type="match status" value="1"/>
</dbReference>
<dbReference type="GO" id="GO:0016829">
    <property type="term" value="F:lyase activity"/>
    <property type="evidence" value="ECO:0007669"/>
    <property type="project" value="UniProtKB-KW"/>
</dbReference>
<evidence type="ECO:0000313" key="4">
    <source>
        <dbReference type="EMBL" id="MFC7192914.1"/>
    </source>
</evidence>
<evidence type="ECO:0000256" key="2">
    <source>
        <dbReference type="ARBA" id="ARBA00023239"/>
    </source>
</evidence>
<dbReference type="PANTHER" id="PTHR22789">
    <property type="entry name" value="FUCULOSE PHOSPHATE ALDOLASE"/>
    <property type="match status" value="1"/>
</dbReference>
<proteinExistence type="predicted"/>
<feature type="domain" description="Class II aldolase/adducin N-terminal" evidence="3">
    <location>
        <begin position="12"/>
        <end position="187"/>
    </location>
</feature>
<dbReference type="AlphaFoldDB" id="A0ABD5YUE6"/>